<dbReference type="HOGENOM" id="CLU_007383_10_2_1"/>
<evidence type="ECO:0000313" key="2">
    <source>
        <dbReference type="EMBL" id="KIJ48063.1"/>
    </source>
</evidence>
<evidence type="ECO:0000313" key="3">
    <source>
        <dbReference type="Proteomes" id="UP000054279"/>
    </source>
</evidence>
<dbReference type="InterPro" id="IPR036291">
    <property type="entry name" value="NAD(P)-bd_dom_sf"/>
</dbReference>
<dbReference type="EMBL" id="KN837099">
    <property type="protein sequence ID" value="KIJ48063.1"/>
    <property type="molecule type" value="Genomic_DNA"/>
</dbReference>
<dbReference type="Pfam" id="PF05368">
    <property type="entry name" value="NmrA"/>
    <property type="match status" value="1"/>
</dbReference>
<dbReference type="OrthoDB" id="419598at2759"/>
<evidence type="ECO:0000259" key="1">
    <source>
        <dbReference type="Pfam" id="PF05368"/>
    </source>
</evidence>
<dbReference type="PANTHER" id="PTHR43162:SF1">
    <property type="entry name" value="PRESTALK A DIFFERENTIATION PROTEIN A"/>
    <property type="match status" value="1"/>
</dbReference>
<reference evidence="2 3" key="1">
    <citation type="submission" date="2014-06" db="EMBL/GenBank/DDBJ databases">
        <title>Evolutionary Origins and Diversification of the Mycorrhizal Mutualists.</title>
        <authorList>
            <consortium name="DOE Joint Genome Institute"/>
            <consortium name="Mycorrhizal Genomics Consortium"/>
            <person name="Kohler A."/>
            <person name="Kuo A."/>
            <person name="Nagy L.G."/>
            <person name="Floudas D."/>
            <person name="Copeland A."/>
            <person name="Barry K.W."/>
            <person name="Cichocki N."/>
            <person name="Veneault-Fourrey C."/>
            <person name="LaButti K."/>
            <person name="Lindquist E.A."/>
            <person name="Lipzen A."/>
            <person name="Lundell T."/>
            <person name="Morin E."/>
            <person name="Murat C."/>
            <person name="Riley R."/>
            <person name="Ohm R."/>
            <person name="Sun H."/>
            <person name="Tunlid A."/>
            <person name="Henrissat B."/>
            <person name="Grigoriev I.V."/>
            <person name="Hibbett D.S."/>
            <person name="Martin F."/>
        </authorList>
    </citation>
    <scope>NUCLEOTIDE SEQUENCE [LARGE SCALE GENOMIC DNA]</scope>
    <source>
        <strain evidence="2 3">SS14</strain>
    </source>
</reference>
<dbReference type="Proteomes" id="UP000054279">
    <property type="component" value="Unassembled WGS sequence"/>
</dbReference>
<dbReference type="InterPro" id="IPR051604">
    <property type="entry name" value="Ergot_Alk_Oxidoreductase"/>
</dbReference>
<proteinExistence type="predicted"/>
<feature type="domain" description="NmrA-like" evidence="1">
    <location>
        <begin position="2"/>
        <end position="175"/>
    </location>
</feature>
<dbReference type="SUPFAM" id="SSF51735">
    <property type="entry name" value="NAD(P)-binding Rossmann-fold domains"/>
    <property type="match status" value="1"/>
</dbReference>
<dbReference type="Gene3D" id="3.40.50.720">
    <property type="entry name" value="NAD(P)-binding Rossmann-like Domain"/>
    <property type="match status" value="1"/>
</dbReference>
<organism evidence="2 3">
    <name type="scientific">Sphaerobolus stellatus (strain SS14)</name>
    <dbReference type="NCBI Taxonomy" id="990650"/>
    <lineage>
        <taxon>Eukaryota</taxon>
        <taxon>Fungi</taxon>
        <taxon>Dikarya</taxon>
        <taxon>Basidiomycota</taxon>
        <taxon>Agaricomycotina</taxon>
        <taxon>Agaricomycetes</taxon>
        <taxon>Phallomycetidae</taxon>
        <taxon>Geastrales</taxon>
        <taxon>Sphaerobolaceae</taxon>
        <taxon>Sphaerobolus</taxon>
    </lineage>
</organism>
<dbReference type="PANTHER" id="PTHR43162">
    <property type="match status" value="1"/>
</dbReference>
<gene>
    <name evidence="2" type="ORF">M422DRAFT_66398</name>
</gene>
<dbReference type="AlphaFoldDB" id="A0A0C9UWN8"/>
<accession>A0A0C9UWN8</accession>
<sequence length="207" mass="23757">MGVAAMDASRKHGVKHFILVSVLHPLRRKLQTHLNKLTQEEYLIESRLNYTILEPTHYMQNVAISTVLESGKIPIGFLSDIEHSSVDIVDVVYVLLLVMKDPTKHKYVRYELVSQTLTYAQIAQTLSEALGREIVCDVIPAKEFMAMLESSGEIENEYTKNAIEGMMLYYDRWGLTGNSNVLTWLLGHQPVTWQEYARREKEKSDEI</sequence>
<keyword evidence="3" id="KW-1185">Reference proteome</keyword>
<protein>
    <recommendedName>
        <fullName evidence="1">NmrA-like domain-containing protein</fullName>
    </recommendedName>
</protein>
<dbReference type="InterPro" id="IPR008030">
    <property type="entry name" value="NmrA-like"/>
</dbReference>
<name>A0A0C9UWN8_SPHS4</name>